<dbReference type="SUPFAM" id="SSF46689">
    <property type="entry name" value="Homeodomain-like"/>
    <property type="match status" value="2"/>
</dbReference>
<feature type="domain" description="HTH araC/xylS-type" evidence="4">
    <location>
        <begin position="191"/>
        <end position="289"/>
    </location>
</feature>
<evidence type="ECO:0000256" key="2">
    <source>
        <dbReference type="ARBA" id="ARBA00023125"/>
    </source>
</evidence>
<reference evidence="5 6" key="1">
    <citation type="submission" date="2024-03" db="EMBL/GenBank/DDBJ databases">
        <title>Sulfurimonas sp. HSL3-1.</title>
        <authorList>
            <person name="Wang S."/>
        </authorList>
    </citation>
    <scope>NUCLEOTIDE SEQUENCE [LARGE SCALE GENOMIC DNA]</scope>
    <source>
        <strain evidence="5 6">HSL3-1</strain>
    </source>
</reference>
<dbReference type="InterPro" id="IPR018062">
    <property type="entry name" value="HTH_AraC-typ_CS"/>
</dbReference>
<dbReference type="InterPro" id="IPR020449">
    <property type="entry name" value="Tscrpt_reg_AraC-type_HTH"/>
</dbReference>
<keyword evidence="1" id="KW-0805">Transcription regulation</keyword>
<dbReference type="PRINTS" id="PR00032">
    <property type="entry name" value="HTHARAC"/>
</dbReference>
<keyword evidence="6" id="KW-1185">Reference proteome</keyword>
<dbReference type="Pfam" id="PF12833">
    <property type="entry name" value="HTH_18"/>
    <property type="match status" value="1"/>
</dbReference>
<dbReference type="PANTHER" id="PTHR43436:SF1">
    <property type="entry name" value="TRANSCRIPTIONAL REGULATORY PROTEIN"/>
    <property type="match status" value="1"/>
</dbReference>
<proteinExistence type="predicted"/>
<dbReference type="RefSeq" id="WP_345973016.1">
    <property type="nucleotide sequence ID" value="NZ_CP147920.1"/>
</dbReference>
<dbReference type="SMART" id="SM00342">
    <property type="entry name" value="HTH_ARAC"/>
    <property type="match status" value="1"/>
</dbReference>
<organism evidence="5 6">
    <name type="scientific">Sulfurimonas diazotrophicus</name>
    <dbReference type="NCBI Taxonomy" id="3131939"/>
    <lineage>
        <taxon>Bacteria</taxon>
        <taxon>Pseudomonadati</taxon>
        <taxon>Campylobacterota</taxon>
        <taxon>Epsilonproteobacteria</taxon>
        <taxon>Campylobacterales</taxon>
        <taxon>Sulfurimonadaceae</taxon>
        <taxon>Sulfurimonas</taxon>
    </lineage>
</organism>
<sequence>MKEKLIEALFKKYDFEHEVGVKPTYIEKVKLLKSDHYEHGKELLYNRGIFLIASGQNRGIIDDEQVTLGSGQYVIIATVHPAECKTFLFDKVMKGVYIDLDLQRLQKIHSLMEKQPPADPFKTPKNVVTGTMNEEIESAFNRLMKILLDPQESKILGDNVLDELYYRIINTSAGEHLLQLCCQLTHFSRISTIVDEVQNELDQEINIDDLAQRANMRKANFHKKFKEIYNDSPIQYIKKIRLNKARQYIMFDKMKISDAASRVGYESPAQFSREFKSHFGFPPSELKNQ</sequence>
<name>A0ABZ3HBG5_9BACT</name>
<keyword evidence="3" id="KW-0804">Transcription</keyword>
<dbReference type="PROSITE" id="PS00041">
    <property type="entry name" value="HTH_ARAC_FAMILY_1"/>
    <property type="match status" value="1"/>
</dbReference>
<dbReference type="PANTHER" id="PTHR43436">
    <property type="entry name" value="ARAC-FAMILY TRANSCRIPTIONAL REGULATOR"/>
    <property type="match status" value="1"/>
</dbReference>
<evidence type="ECO:0000313" key="6">
    <source>
        <dbReference type="Proteomes" id="UP001447842"/>
    </source>
</evidence>
<dbReference type="InterPro" id="IPR009594">
    <property type="entry name" value="Tscrpt_reg_HTH_AraC_N"/>
</dbReference>
<dbReference type="Pfam" id="PF06719">
    <property type="entry name" value="AraC_N"/>
    <property type="match status" value="1"/>
</dbReference>
<accession>A0ABZ3HBG5</accession>
<dbReference type="Gene3D" id="1.10.10.60">
    <property type="entry name" value="Homeodomain-like"/>
    <property type="match status" value="2"/>
</dbReference>
<dbReference type="PROSITE" id="PS01124">
    <property type="entry name" value="HTH_ARAC_FAMILY_2"/>
    <property type="match status" value="1"/>
</dbReference>
<evidence type="ECO:0000256" key="3">
    <source>
        <dbReference type="ARBA" id="ARBA00023163"/>
    </source>
</evidence>
<evidence type="ECO:0000256" key="1">
    <source>
        <dbReference type="ARBA" id="ARBA00023015"/>
    </source>
</evidence>
<evidence type="ECO:0000313" key="5">
    <source>
        <dbReference type="EMBL" id="XAU15601.1"/>
    </source>
</evidence>
<protein>
    <submittedName>
        <fullName evidence="5">AraC family transcriptional regulator</fullName>
    </submittedName>
</protein>
<dbReference type="Proteomes" id="UP001447842">
    <property type="component" value="Chromosome"/>
</dbReference>
<keyword evidence="2" id="KW-0238">DNA-binding</keyword>
<gene>
    <name evidence="5" type="ORF">WCY31_02615</name>
</gene>
<dbReference type="InterPro" id="IPR009057">
    <property type="entry name" value="Homeodomain-like_sf"/>
</dbReference>
<dbReference type="EMBL" id="CP147920">
    <property type="protein sequence ID" value="XAU15601.1"/>
    <property type="molecule type" value="Genomic_DNA"/>
</dbReference>
<evidence type="ECO:0000259" key="4">
    <source>
        <dbReference type="PROSITE" id="PS01124"/>
    </source>
</evidence>
<dbReference type="InterPro" id="IPR018060">
    <property type="entry name" value="HTH_AraC"/>
</dbReference>